<feature type="compositionally biased region" description="Polar residues" evidence="1">
    <location>
        <begin position="149"/>
        <end position="159"/>
    </location>
</feature>
<proteinExistence type="predicted"/>
<dbReference type="AlphaFoldDB" id="A0AAN8A452"/>
<evidence type="ECO:0000256" key="1">
    <source>
        <dbReference type="SAM" id="MobiDB-lite"/>
    </source>
</evidence>
<feature type="signal peptide" evidence="2">
    <location>
        <begin position="1"/>
        <end position="22"/>
    </location>
</feature>
<reference evidence="3" key="1">
    <citation type="submission" date="2023-08" db="EMBL/GenBank/DDBJ databases">
        <title>Black Yeasts Isolated from many extreme environments.</title>
        <authorList>
            <person name="Coleine C."/>
            <person name="Stajich J.E."/>
            <person name="Selbmann L."/>
        </authorList>
    </citation>
    <scope>NUCLEOTIDE SEQUENCE</scope>
    <source>
        <strain evidence="3">CCFEE 5810</strain>
    </source>
</reference>
<dbReference type="EMBL" id="JAVRQU010000005">
    <property type="protein sequence ID" value="KAK5703023.1"/>
    <property type="molecule type" value="Genomic_DNA"/>
</dbReference>
<protein>
    <submittedName>
        <fullName evidence="3">Uncharacterized protein</fullName>
    </submittedName>
</protein>
<dbReference type="Proteomes" id="UP001310594">
    <property type="component" value="Unassembled WGS sequence"/>
</dbReference>
<accession>A0AAN8A452</accession>
<sequence>MLDGKFILIPHLLLAFLSTTNGSKMGDHLQPTARGWDQVYREDYLSLDADISQIKSGVLGFDPELLARILKSHKWPVPTPLQLEGILKALPGALFEGNLNTAIKLTANMLKTLVDIEEDRMVRFRYGVEAYVAAQKRENEAVRRASKAQEAQVNRTSGGSIDPAV</sequence>
<gene>
    <name evidence="3" type="ORF">LTR97_003969</name>
</gene>
<comment type="caution">
    <text evidence="3">The sequence shown here is derived from an EMBL/GenBank/DDBJ whole genome shotgun (WGS) entry which is preliminary data.</text>
</comment>
<evidence type="ECO:0000313" key="3">
    <source>
        <dbReference type="EMBL" id="KAK5703023.1"/>
    </source>
</evidence>
<feature type="region of interest" description="Disordered" evidence="1">
    <location>
        <begin position="145"/>
        <end position="165"/>
    </location>
</feature>
<evidence type="ECO:0000256" key="2">
    <source>
        <dbReference type="SAM" id="SignalP"/>
    </source>
</evidence>
<feature type="chain" id="PRO_5043055816" evidence="2">
    <location>
        <begin position="23"/>
        <end position="165"/>
    </location>
</feature>
<organism evidence="3 4">
    <name type="scientific">Elasticomyces elasticus</name>
    <dbReference type="NCBI Taxonomy" id="574655"/>
    <lineage>
        <taxon>Eukaryota</taxon>
        <taxon>Fungi</taxon>
        <taxon>Dikarya</taxon>
        <taxon>Ascomycota</taxon>
        <taxon>Pezizomycotina</taxon>
        <taxon>Dothideomycetes</taxon>
        <taxon>Dothideomycetidae</taxon>
        <taxon>Mycosphaerellales</taxon>
        <taxon>Teratosphaeriaceae</taxon>
        <taxon>Elasticomyces</taxon>
    </lineage>
</organism>
<keyword evidence="2" id="KW-0732">Signal</keyword>
<evidence type="ECO:0000313" key="4">
    <source>
        <dbReference type="Proteomes" id="UP001310594"/>
    </source>
</evidence>
<name>A0AAN8A452_9PEZI</name>